<dbReference type="AlphaFoldDB" id="A0A532UUF2"/>
<proteinExistence type="inferred from homology"/>
<keyword evidence="2 5" id="KW-0645">Protease</keyword>
<dbReference type="SUPFAM" id="SSF52743">
    <property type="entry name" value="Subtilisin-like"/>
    <property type="match status" value="1"/>
</dbReference>
<dbReference type="Pfam" id="PF00082">
    <property type="entry name" value="Peptidase_S8"/>
    <property type="match status" value="1"/>
</dbReference>
<protein>
    <recommendedName>
        <fullName evidence="11">Peptidase S8/S53 domain-containing protein</fullName>
    </recommendedName>
</protein>
<feature type="active site" description="Charge relay system" evidence="5">
    <location>
        <position position="181"/>
    </location>
</feature>
<feature type="domain" description="Peptidase S8/S53" evidence="7">
    <location>
        <begin position="173"/>
        <end position="433"/>
    </location>
</feature>
<dbReference type="NCBIfam" id="TIGR04183">
    <property type="entry name" value="Por_Secre_tail"/>
    <property type="match status" value="1"/>
</dbReference>
<evidence type="ECO:0000259" key="7">
    <source>
        <dbReference type="Pfam" id="PF00082"/>
    </source>
</evidence>
<dbReference type="CDD" id="cd07473">
    <property type="entry name" value="Peptidases_S8_Subtilisin_like"/>
    <property type="match status" value="1"/>
</dbReference>
<dbReference type="PROSITE" id="PS00018">
    <property type="entry name" value="EF_HAND_1"/>
    <property type="match status" value="1"/>
</dbReference>
<dbReference type="InterPro" id="IPR023827">
    <property type="entry name" value="Peptidase_S8_Asp-AS"/>
</dbReference>
<dbReference type="Proteomes" id="UP000319619">
    <property type="component" value="Unassembled WGS sequence"/>
</dbReference>
<accession>A0A532UUF2</accession>
<dbReference type="InterPro" id="IPR036852">
    <property type="entry name" value="Peptidase_S8/S53_dom_sf"/>
</dbReference>
<dbReference type="PROSITE" id="PS00136">
    <property type="entry name" value="SUBTILASE_ASP"/>
    <property type="match status" value="1"/>
</dbReference>
<dbReference type="InterPro" id="IPR022398">
    <property type="entry name" value="Peptidase_S8_His-AS"/>
</dbReference>
<dbReference type="InterPro" id="IPR015500">
    <property type="entry name" value="Peptidase_S8_subtilisin-rel"/>
</dbReference>
<evidence type="ECO:0000256" key="4">
    <source>
        <dbReference type="ARBA" id="ARBA00022825"/>
    </source>
</evidence>
<evidence type="ECO:0000256" key="1">
    <source>
        <dbReference type="ARBA" id="ARBA00011073"/>
    </source>
</evidence>
<feature type="domain" description="Secretion system C-terminal sorting" evidence="8">
    <location>
        <begin position="813"/>
        <end position="888"/>
    </location>
</feature>
<dbReference type="PANTHER" id="PTHR43806">
    <property type="entry name" value="PEPTIDASE S8"/>
    <property type="match status" value="1"/>
</dbReference>
<dbReference type="Gene3D" id="2.60.40.4070">
    <property type="match status" value="1"/>
</dbReference>
<evidence type="ECO:0000256" key="2">
    <source>
        <dbReference type="ARBA" id="ARBA00022670"/>
    </source>
</evidence>
<dbReference type="GO" id="GO:0004252">
    <property type="term" value="F:serine-type endopeptidase activity"/>
    <property type="evidence" value="ECO:0007669"/>
    <property type="project" value="UniProtKB-UniRule"/>
</dbReference>
<dbReference type="InterPro" id="IPR050131">
    <property type="entry name" value="Peptidase_S8_subtilisin-like"/>
</dbReference>
<dbReference type="GO" id="GO:0006508">
    <property type="term" value="P:proteolysis"/>
    <property type="evidence" value="ECO:0007669"/>
    <property type="project" value="UniProtKB-KW"/>
</dbReference>
<reference evidence="9 10" key="1">
    <citation type="submission" date="2017-06" db="EMBL/GenBank/DDBJ databases">
        <title>Novel microbial phyla capable of carbon fixation and sulfur reduction in deep-sea sediments.</title>
        <authorList>
            <person name="Huang J."/>
            <person name="Baker B."/>
            <person name="Wang Y."/>
        </authorList>
    </citation>
    <scope>NUCLEOTIDE SEQUENCE [LARGE SCALE GENOMIC DNA]</scope>
    <source>
        <strain evidence="9">B3_LCP</strain>
    </source>
</reference>
<feature type="active site" description="Charge relay system" evidence="5">
    <location>
        <position position="400"/>
    </location>
</feature>
<evidence type="ECO:0000256" key="3">
    <source>
        <dbReference type="ARBA" id="ARBA00022801"/>
    </source>
</evidence>
<evidence type="ECO:0000256" key="5">
    <source>
        <dbReference type="PROSITE-ProRule" id="PRU01240"/>
    </source>
</evidence>
<dbReference type="InterPro" id="IPR023828">
    <property type="entry name" value="Peptidase_S8_Ser-AS"/>
</dbReference>
<name>A0A532UUF2_UNCL8</name>
<feature type="active site" description="Charge relay system" evidence="5">
    <location>
        <position position="249"/>
    </location>
</feature>
<comment type="similarity">
    <text evidence="1 5 6">Belongs to the peptidase S8 family.</text>
</comment>
<organism evidence="9 10">
    <name type="scientific">candidate division LCP-89 bacterium B3_LCP</name>
    <dbReference type="NCBI Taxonomy" id="2012998"/>
    <lineage>
        <taxon>Bacteria</taxon>
        <taxon>Pseudomonadati</taxon>
        <taxon>Bacteria division LCP-89</taxon>
    </lineage>
</organism>
<dbReference type="PANTHER" id="PTHR43806:SF11">
    <property type="entry name" value="CEREVISIN-RELATED"/>
    <property type="match status" value="1"/>
</dbReference>
<sequence length="891" mass="97470">MLYFKGIIMKLSSHVVLLLLTFQITAFASEGITRPPLTENLEWKGRIVVEFAEELGAITVQNTDGVALLGENNLDALARQYGIFQITKFFRNSSEPADPSIRDLSRYYILEFPLEIDLQEVVNAYGDNPLIITADPYYVRKQCYIPDDPYWTNQWYMSQVDADVAFDYCTGDNRVIIGVVDSGIDTTHDDLRDNLWINPGEDLNGNGIIDPLEWNGIDDDANGYTDDFWGWNTWIWTNDVQDNDPQGGHGTHCSGDAAAVTDNGVGISSLGYQCKIMTARAGDGEYVYAGTQGITYCADNGVNVITLSYGNNQFWGPENAAIQNAWGQGVLIFAAAGNENTSTLHYPSAYDNVIAVAATNQNDGKAYFSNYGDWVDISAPGMEIYSTWPINNYELAQGTSMACPIAAGLGCLVWAAKPGWTNAQVAQHIFDTCFNIDAINPSYIGQLGYGRIDAGTAISILYPNLYYTQQEFDDTAGNGDGRPDPGETVDFLITIENQSITMGAVNVEVTFECTDPGIVISNGYINLGDIAAGASANNHSDPFIFSVDPLAEPHIVTFTLTRVENGMGLEQIEEINQWIGRPEYIIVDDDGGANFEDWYIQDMDSLELTYEHWDVTSVGELSSEEIINYSIVIWFTSNEDDPLTQSEQSSIEEHLNNGGYLLLSGEDIDEQLAGTDFYANALYALSTSSSGALLLTGMDGDPVSDSDTLYLSVGSGGAPNNNDPSTIEPLSPAELIYEYSNDLGAGIRWSQEGGGMLVYLPFCFEAVTGALNSTARTEVLTDVFAWFDSNQPSVVEPNKPHELPVEFSLGQNYPNPFNPSTEIEFSLPVAGYVKLSVFDLTGKNITALVDRSLEAGYHRVVFNGEGLASGIYLYRLEAGGNAITNKMILLK</sequence>
<dbReference type="EMBL" id="NJBN01000009">
    <property type="protein sequence ID" value="TKJ38570.1"/>
    <property type="molecule type" value="Genomic_DNA"/>
</dbReference>
<evidence type="ECO:0000256" key="6">
    <source>
        <dbReference type="RuleBase" id="RU003355"/>
    </source>
</evidence>
<dbReference type="InterPro" id="IPR026444">
    <property type="entry name" value="Secre_tail"/>
</dbReference>
<evidence type="ECO:0000259" key="8">
    <source>
        <dbReference type="Pfam" id="PF18962"/>
    </source>
</evidence>
<dbReference type="Gene3D" id="3.40.50.200">
    <property type="entry name" value="Peptidase S8/S53 domain"/>
    <property type="match status" value="1"/>
</dbReference>
<keyword evidence="3 5" id="KW-0378">Hydrolase</keyword>
<dbReference type="GO" id="GO:0005615">
    <property type="term" value="C:extracellular space"/>
    <property type="evidence" value="ECO:0007669"/>
    <property type="project" value="TreeGrafter"/>
</dbReference>
<keyword evidence="4 5" id="KW-0720">Serine protease</keyword>
<evidence type="ECO:0000313" key="10">
    <source>
        <dbReference type="Proteomes" id="UP000319619"/>
    </source>
</evidence>
<gene>
    <name evidence="9" type="ORF">CEE37_12465</name>
</gene>
<dbReference type="PROSITE" id="PS51892">
    <property type="entry name" value="SUBTILASE"/>
    <property type="match status" value="1"/>
</dbReference>
<comment type="caution">
    <text evidence="9">The sequence shown here is derived from an EMBL/GenBank/DDBJ whole genome shotgun (WGS) entry which is preliminary data.</text>
</comment>
<evidence type="ECO:0000313" key="9">
    <source>
        <dbReference type="EMBL" id="TKJ38570.1"/>
    </source>
</evidence>
<dbReference type="PROSITE" id="PS00138">
    <property type="entry name" value="SUBTILASE_SER"/>
    <property type="match status" value="1"/>
</dbReference>
<dbReference type="PROSITE" id="PS00137">
    <property type="entry name" value="SUBTILASE_HIS"/>
    <property type="match status" value="1"/>
</dbReference>
<dbReference type="InterPro" id="IPR018247">
    <property type="entry name" value="EF_Hand_1_Ca_BS"/>
</dbReference>
<dbReference type="InterPro" id="IPR034204">
    <property type="entry name" value="PfSUB1-like_cat_dom"/>
</dbReference>
<dbReference type="PRINTS" id="PR00723">
    <property type="entry name" value="SUBTILISIN"/>
</dbReference>
<dbReference type="InterPro" id="IPR000209">
    <property type="entry name" value="Peptidase_S8/S53_dom"/>
</dbReference>
<dbReference type="Pfam" id="PF18962">
    <property type="entry name" value="Por_Secre_tail"/>
    <property type="match status" value="1"/>
</dbReference>
<evidence type="ECO:0008006" key="11">
    <source>
        <dbReference type="Google" id="ProtNLM"/>
    </source>
</evidence>